<gene>
    <name evidence="2" type="ORF">GIL414_LOCUS80648</name>
</gene>
<dbReference type="AlphaFoldDB" id="A0A8S3J3Y3"/>
<sequence>MSAAKRNGSSLASRTQNQFDELRTSSSSNQASRPINTTEKYSPPQLPSEQTLDQRLLQPNTQNEFQRSNSNETSGFNTTGNIIRLVLLGKTGLGMLISL</sequence>
<dbReference type="EMBL" id="CAJOBJ010355385">
    <property type="protein sequence ID" value="CAF5213469.1"/>
    <property type="molecule type" value="Genomic_DNA"/>
</dbReference>
<evidence type="ECO:0000313" key="2">
    <source>
        <dbReference type="EMBL" id="CAF5213469.1"/>
    </source>
</evidence>
<comment type="caution">
    <text evidence="2">The sequence shown here is derived from an EMBL/GenBank/DDBJ whole genome shotgun (WGS) entry which is preliminary data.</text>
</comment>
<feature type="region of interest" description="Disordered" evidence="1">
    <location>
        <begin position="1"/>
        <end position="77"/>
    </location>
</feature>
<name>A0A8S3J3Y3_9BILA</name>
<accession>A0A8S3J3Y3</accession>
<proteinExistence type="predicted"/>
<evidence type="ECO:0000256" key="1">
    <source>
        <dbReference type="SAM" id="MobiDB-lite"/>
    </source>
</evidence>
<organism evidence="2 3">
    <name type="scientific">Rotaria magnacalcarata</name>
    <dbReference type="NCBI Taxonomy" id="392030"/>
    <lineage>
        <taxon>Eukaryota</taxon>
        <taxon>Metazoa</taxon>
        <taxon>Spiralia</taxon>
        <taxon>Gnathifera</taxon>
        <taxon>Rotifera</taxon>
        <taxon>Eurotatoria</taxon>
        <taxon>Bdelloidea</taxon>
        <taxon>Philodinida</taxon>
        <taxon>Philodinidae</taxon>
        <taxon>Rotaria</taxon>
    </lineage>
</organism>
<protein>
    <submittedName>
        <fullName evidence="2">Uncharacterized protein</fullName>
    </submittedName>
</protein>
<feature type="compositionally biased region" description="Polar residues" evidence="1">
    <location>
        <begin position="7"/>
        <end position="40"/>
    </location>
</feature>
<reference evidence="2" key="1">
    <citation type="submission" date="2021-02" db="EMBL/GenBank/DDBJ databases">
        <authorList>
            <person name="Nowell W R."/>
        </authorList>
    </citation>
    <scope>NUCLEOTIDE SEQUENCE</scope>
</reference>
<dbReference type="Proteomes" id="UP000681720">
    <property type="component" value="Unassembled WGS sequence"/>
</dbReference>
<evidence type="ECO:0000313" key="3">
    <source>
        <dbReference type="Proteomes" id="UP000681720"/>
    </source>
</evidence>
<feature type="compositionally biased region" description="Polar residues" evidence="1">
    <location>
        <begin position="47"/>
        <end position="77"/>
    </location>
</feature>